<evidence type="ECO:0000313" key="4">
    <source>
        <dbReference type="Proteomes" id="UP000291144"/>
    </source>
</evidence>
<accession>A0A4R0L1J2</accession>
<evidence type="ECO:0000256" key="2">
    <source>
        <dbReference type="SAM" id="SignalP"/>
    </source>
</evidence>
<feature type="signal peptide" evidence="2">
    <location>
        <begin position="1"/>
        <end position="22"/>
    </location>
</feature>
<keyword evidence="4" id="KW-1185">Reference proteome</keyword>
<dbReference type="Proteomes" id="UP000291144">
    <property type="component" value="Unassembled WGS sequence"/>
</dbReference>
<dbReference type="OrthoDB" id="3827532at2"/>
<name>A0A4R0L1J2_9ACTN</name>
<comment type="caution">
    <text evidence="3">The sequence shown here is derived from an EMBL/GenBank/DDBJ whole genome shotgun (WGS) entry which is preliminary data.</text>
</comment>
<organism evidence="3 4">
    <name type="scientific">Kribbella pittospori</name>
    <dbReference type="NCBI Taxonomy" id="722689"/>
    <lineage>
        <taxon>Bacteria</taxon>
        <taxon>Bacillati</taxon>
        <taxon>Actinomycetota</taxon>
        <taxon>Actinomycetes</taxon>
        <taxon>Propionibacteriales</taxon>
        <taxon>Kribbellaceae</taxon>
        <taxon>Kribbella</taxon>
    </lineage>
</organism>
<dbReference type="EMBL" id="SJKB01000001">
    <property type="protein sequence ID" value="TCC65676.1"/>
    <property type="molecule type" value="Genomic_DNA"/>
</dbReference>
<dbReference type="AlphaFoldDB" id="A0A4R0L1J2"/>
<reference evidence="3 4" key="1">
    <citation type="submission" date="2019-02" db="EMBL/GenBank/DDBJ databases">
        <title>Kribbella capetownensis sp. nov. and Kribbella speibonae sp. nov., isolated from soil.</title>
        <authorList>
            <person name="Curtis S.M."/>
            <person name="Norton I."/>
            <person name="Everest G.J."/>
            <person name="Meyers P.R."/>
        </authorList>
    </citation>
    <scope>NUCLEOTIDE SEQUENCE [LARGE SCALE GENOMIC DNA]</scope>
    <source>
        <strain evidence="3 4">NRRL B-24813</strain>
    </source>
</reference>
<evidence type="ECO:0000313" key="3">
    <source>
        <dbReference type="EMBL" id="TCC65676.1"/>
    </source>
</evidence>
<evidence type="ECO:0000256" key="1">
    <source>
        <dbReference type="SAM" id="MobiDB-lite"/>
    </source>
</evidence>
<keyword evidence="2" id="KW-0732">Signal</keyword>
<feature type="region of interest" description="Disordered" evidence="1">
    <location>
        <begin position="35"/>
        <end position="58"/>
    </location>
</feature>
<proteinExistence type="predicted"/>
<gene>
    <name evidence="3" type="ORF">E0H73_01690</name>
</gene>
<feature type="chain" id="PRO_5039531076" evidence="2">
    <location>
        <begin position="23"/>
        <end position="129"/>
    </location>
</feature>
<protein>
    <submittedName>
        <fullName evidence="3">Uncharacterized protein</fullName>
    </submittedName>
</protein>
<dbReference type="RefSeq" id="WP_131350268.1">
    <property type="nucleotide sequence ID" value="NZ_SJKB01000001.1"/>
</dbReference>
<sequence length="129" mass="13385">MNRRYSALAMCFFAMGAVVLTAADASAMLKDPVRGSAAPPAAAYDWPDEGSGYPEPGSGYTTTPDCHWAYHPVCHEEASVVVPPVEATLGQSPPDNGGAEALQDGASALGGAGLAFGGMWLYRRHMSPV</sequence>